<keyword evidence="2" id="KW-1185">Reference proteome</keyword>
<protein>
    <submittedName>
        <fullName evidence="3">Uncharacterized protein LOC107074656</fullName>
    </submittedName>
</protein>
<dbReference type="Proteomes" id="UP000694924">
    <property type="component" value="Unplaced"/>
</dbReference>
<feature type="transmembrane region" description="Helical" evidence="1">
    <location>
        <begin position="6"/>
        <end position="26"/>
    </location>
</feature>
<gene>
    <name evidence="3" type="primary">LOC107074656</name>
</gene>
<dbReference type="GeneID" id="107074656"/>
<reference evidence="3" key="1">
    <citation type="submission" date="2025-08" db="UniProtKB">
        <authorList>
            <consortium name="RefSeq"/>
        </authorList>
    </citation>
    <scope>IDENTIFICATION</scope>
    <source>
        <tissue evidence="3">Whole body</tissue>
    </source>
</reference>
<dbReference type="RefSeq" id="XP_015191785.1">
    <property type="nucleotide sequence ID" value="XM_015336299.1"/>
</dbReference>
<organism evidence="2 3">
    <name type="scientific">Polistes dominula</name>
    <name type="common">European paper wasp</name>
    <name type="synonym">Vespa dominula</name>
    <dbReference type="NCBI Taxonomy" id="743375"/>
    <lineage>
        <taxon>Eukaryota</taxon>
        <taxon>Metazoa</taxon>
        <taxon>Ecdysozoa</taxon>
        <taxon>Arthropoda</taxon>
        <taxon>Hexapoda</taxon>
        <taxon>Insecta</taxon>
        <taxon>Pterygota</taxon>
        <taxon>Neoptera</taxon>
        <taxon>Endopterygota</taxon>
        <taxon>Hymenoptera</taxon>
        <taxon>Apocrita</taxon>
        <taxon>Aculeata</taxon>
        <taxon>Vespoidea</taxon>
        <taxon>Vespidae</taxon>
        <taxon>Polistinae</taxon>
        <taxon>Polistini</taxon>
        <taxon>Polistes</taxon>
    </lineage>
</organism>
<evidence type="ECO:0000313" key="3">
    <source>
        <dbReference type="RefSeq" id="XP_015191785.1"/>
    </source>
</evidence>
<sequence>MVLLTNHIFTILAIISFIWISPSWTWNLNDRRYDGYDLERGPVFYEAYYPENNDNNPSEYQEKRYFDRDPVIERTFQIPTDRKEYMEDRSKNEYLDRLEYLRYDNSYNPDPKLSRIQNYPRTESSRNYEIPRKFYDVNSFSPNYMRLIRNIPDDSLTTKNIDNWNTLGNYYLRFDPNFDKSDINSRSNFRGIPDRSFLNQENMFEKRNDEKNVESIRDIQQNLSAASPRAIQPLEISKEFDSIRRLSPRDLQNHNSFDTMNSINYIRYPGQEYNYIGNRNDPETEKWIPQNLSNEQMEGGISRNVNSLPSENIFAPRPQVINYVFSKDSSIERTEKPITTIKEITNNDEPRKYGDNLLQEELNKEEENKDNNNNNTKVTSIEISEVPRHKIRHHHGEWLRNFSRGQN</sequence>
<accession>A0ABM1JH47</accession>
<keyword evidence="1" id="KW-0472">Membrane</keyword>
<keyword evidence="1" id="KW-1133">Transmembrane helix</keyword>
<keyword evidence="1" id="KW-0812">Transmembrane</keyword>
<proteinExistence type="predicted"/>
<evidence type="ECO:0000313" key="2">
    <source>
        <dbReference type="Proteomes" id="UP000694924"/>
    </source>
</evidence>
<evidence type="ECO:0000256" key="1">
    <source>
        <dbReference type="SAM" id="Phobius"/>
    </source>
</evidence>
<name>A0ABM1JH47_POLDO</name>